<name>A0A1E7G0K9_9STRA</name>
<feature type="transmembrane region" description="Helical" evidence="10">
    <location>
        <begin position="257"/>
        <end position="276"/>
    </location>
</feature>
<dbReference type="SUPFAM" id="SSF52540">
    <property type="entry name" value="P-loop containing nucleoside triphosphate hydrolases"/>
    <property type="match status" value="1"/>
</dbReference>
<feature type="compositionally biased region" description="Polar residues" evidence="9">
    <location>
        <begin position="94"/>
        <end position="104"/>
    </location>
</feature>
<dbReference type="InterPro" id="IPR036640">
    <property type="entry name" value="ABC1_TM_sf"/>
</dbReference>
<dbReference type="Gene3D" id="3.40.50.300">
    <property type="entry name" value="P-loop containing nucleotide triphosphate hydrolases"/>
    <property type="match status" value="1"/>
</dbReference>
<dbReference type="SMART" id="SM00382">
    <property type="entry name" value="AAA"/>
    <property type="match status" value="1"/>
</dbReference>
<comment type="similarity">
    <text evidence="8">Belongs to the ABC transporter superfamily. ABCB family. Heavy Metal importer (TC 3.A.1.210) subfamily.</text>
</comment>
<keyword evidence="7 10" id="KW-0472">Membrane</keyword>
<evidence type="ECO:0000259" key="12">
    <source>
        <dbReference type="PROSITE" id="PS50929"/>
    </source>
</evidence>
<dbReference type="OrthoDB" id="6500128at2759"/>
<evidence type="ECO:0000313" key="14">
    <source>
        <dbReference type="Proteomes" id="UP000095751"/>
    </source>
</evidence>
<feature type="transmembrane region" description="Helical" evidence="10">
    <location>
        <begin position="566"/>
        <end position="583"/>
    </location>
</feature>
<reference evidence="13 14" key="1">
    <citation type="submission" date="2016-09" db="EMBL/GenBank/DDBJ databases">
        <title>Extensive genetic diversity and differential bi-allelic expression allows diatom success in the polar Southern Ocean.</title>
        <authorList>
            <consortium name="DOE Joint Genome Institute"/>
            <person name="Mock T."/>
            <person name="Otillar R.P."/>
            <person name="Strauss J."/>
            <person name="Dupont C."/>
            <person name="Frickenhaus S."/>
            <person name="Maumus F."/>
            <person name="Mcmullan M."/>
            <person name="Sanges R."/>
            <person name="Schmutz J."/>
            <person name="Toseland A."/>
            <person name="Valas R."/>
            <person name="Veluchamy A."/>
            <person name="Ward B.J."/>
            <person name="Allen A."/>
            <person name="Barry K."/>
            <person name="Falciatore A."/>
            <person name="Ferrante M."/>
            <person name="Fortunato A.E."/>
            <person name="Gloeckner G."/>
            <person name="Gruber A."/>
            <person name="Hipkin R."/>
            <person name="Janech M."/>
            <person name="Kroth P."/>
            <person name="Leese F."/>
            <person name="Lindquist E."/>
            <person name="Lyon B.R."/>
            <person name="Martin J."/>
            <person name="Mayer C."/>
            <person name="Parker M."/>
            <person name="Quesneville H."/>
            <person name="Raymond J."/>
            <person name="Uhlig C."/>
            <person name="Valentin K.U."/>
            <person name="Worden A.Z."/>
            <person name="Armbrust E.V."/>
            <person name="Bowler C."/>
            <person name="Green B."/>
            <person name="Moulton V."/>
            <person name="Van Oosterhout C."/>
            <person name="Grigoriev I."/>
        </authorList>
    </citation>
    <scope>NUCLEOTIDE SEQUENCE [LARGE SCALE GENOMIC DNA]</scope>
    <source>
        <strain evidence="13 14">CCMP1102</strain>
    </source>
</reference>
<gene>
    <name evidence="13" type="ORF">FRACYDRAFT_232178</name>
</gene>
<dbReference type="EMBL" id="KV784353">
    <property type="protein sequence ID" value="OEU23753.1"/>
    <property type="molecule type" value="Genomic_DNA"/>
</dbReference>
<dbReference type="GO" id="GO:0016020">
    <property type="term" value="C:membrane"/>
    <property type="evidence" value="ECO:0007669"/>
    <property type="project" value="UniProtKB-SubCell"/>
</dbReference>
<dbReference type="FunFam" id="3.40.50.300:FF:000287">
    <property type="entry name" value="Multidrug ABC transporter ATP-binding protein"/>
    <property type="match status" value="1"/>
</dbReference>
<keyword evidence="4" id="KW-0547">Nucleotide-binding</keyword>
<feature type="transmembrane region" description="Helical" evidence="10">
    <location>
        <begin position="192"/>
        <end position="211"/>
    </location>
</feature>
<dbReference type="Pfam" id="PF00005">
    <property type="entry name" value="ABC_tran"/>
    <property type="match status" value="1"/>
</dbReference>
<feature type="transmembrane region" description="Helical" evidence="10">
    <location>
        <begin position="25"/>
        <end position="43"/>
    </location>
</feature>
<evidence type="ECO:0000256" key="7">
    <source>
        <dbReference type="ARBA" id="ARBA00023136"/>
    </source>
</evidence>
<dbReference type="PANTHER" id="PTHR24221">
    <property type="entry name" value="ATP-BINDING CASSETTE SUB-FAMILY B"/>
    <property type="match status" value="1"/>
</dbReference>
<evidence type="ECO:0000256" key="9">
    <source>
        <dbReference type="SAM" id="MobiDB-lite"/>
    </source>
</evidence>
<evidence type="ECO:0000256" key="3">
    <source>
        <dbReference type="ARBA" id="ARBA00022692"/>
    </source>
</evidence>
<feature type="region of interest" description="Disordered" evidence="9">
    <location>
        <begin position="68"/>
        <end position="128"/>
    </location>
</feature>
<dbReference type="PROSITE" id="PS50893">
    <property type="entry name" value="ABC_TRANSPORTER_2"/>
    <property type="match status" value="1"/>
</dbReference>
<dbReference type="AlphaFoldDB" id="A0A1E7G0K9"/>
<dbReference type="Pfam" id="PF00664">
    <property type="entry name" value="ABC_membrane"/>
    <property type="match status" value="1"/>
</dbReference>
<dbReference type="PANTHER" id="PTHR24221:SF503">
    <property type="entry name" value="MITOCHONDRIAL POTASSIUM CHANNEL ATP-BINDING SUBUNIT"/>
    <property type="match status" value="1"/>
</dbReference>
<dbReference type="InParanoid" id="A0A1E7G0K9"/>
<dbReference type="Proteomes" id="UP000095751">
    <property type="component" value="Unassembled WGS sequence"/>
</dbReference>
<keyword evidence="3 10" id="KW-0812">Transmembrane</keyword>
<accession>A0A1E7G0K9</accession>
<dbReference type="PROSITE" id="PS50929">
    <property type="entry name" value="ABC_TM1F"/>
    <property type="match status" value="1"/>
</dbReference>
<evidence type="ECO:0000256" key="2">
    <source>
        <dbReference type="ARBA" id="ARBA00022448"/>
    </source>
</evidence>
<feature type="transmembrane region" description="Helical" evidence="10">
    <location>
        <begin position="449"/>
        <end position="470"/>
    </location>
</feature>
<dbReference type="InterPro" id="IPR003593">
    <property type="entry name" value="AAA+_ATPase"/>
</dbReference>
<evidence type="ECO:0000256" key="6">
    <source>
        <dbReference type="ARBA" id="ARBA00022989"/>
    </source>
</evidence>
<feature type="transmembrane region" description="Helical" evidence="10">
    <location>
        <begin position="167"/>
        <end position="186"/>
    </location>
</feature>
<feature type="domain" description="ABC transmembrane type-1" evidence="12">
    <location>
        <begin position="340"/>
        <end position="645"/>
    </location>
</feature>
<dbReference type="SUPFAM" id="SSF90123">
    <property type="entry name" value="ABC transporter transmembrane region"/>
    <property type="match status" value="1"/>
</dbReference>
<dbReference type="GO" id="GO:0140359">
    <property type="term" value="F:ABC-type transporter activity"/>
    <property type="evidence" value="ECO:0007669"/>
    <property type="project" value="InterPro"/>
</dbReference>
<keyword evidence="5 13" id="KW-0067">ATP-binding</keyword>
<dbReference type="GO" id="GO:0005524">
    <property type="term" value="F:ATP binding"/>
    <property type="evidence" value="ECO:0007669"/>
    <property type="project" value="UniProtKB-KW"/>
</dbReference>
<proteinExistence type="inferred from homology"/>
<evidence type="ECO:0000256" key="10">
    <source>
        <dbReference type="SAM" id="Phobius"/>
    </source>
</evidence>
<keyword evidence="14" id="KW-1185">Reference proteome</keyword>
<dbReference type="KEGG" id="fcy:FRACYDRAFT_232178"/>
<feature type="compositionally biased region" description="Basic and acidic residues" evidence="9">
    <location>
        <begin position="111"/>
        <end position="122"/>
    </location>
</feature>
<comment type="subcellular location">
    <subcellularLocation>
        <location evidence="1">Membrane</location>
        <topology evidence="1">Multi-pass membrane protein</topology>
    </subcellularLocation>
</comment>
<keyword evidence="2" id="KW-0813">Transport</keyword>
<feature type="transmembrane region" description="Helical" evidence="10">
    <location>
        <begin position="223"/>
        <end position="245"/>
    </location>
</feature>
<protein>
    <submittedName>
        <fullName evidence="13">ATP-binding cassette transporter</fullName>
    </submittedName>
</protein>
<evidence type="ECO:0000256" key="8">
    <source>
        <dbReference type="ARBA" id="ARBA00024363"/>
    </source>
</evidence>
<dbReference type="FunCoup" id="A0A1E7G0K9">
    <property type="interactions" value="240"/>
</dbReference>
<dbReference type="InterPro" id="IPR027417">
    <property type="entry name" value="P-loop_NTPase"/>
</dbReference>
<dbReference type="InterPro" id="IPR039421">
    <property type="entry name" value="Type_1_exporter"/>
</dbReference>
<organism evidence="13 14">
    <name type="scientific">Fragilariopsis cylindrus CCMP1102</name>
    <dbReference type="NCBI Taxonomy" id="635003"/>
    <lineage>
        <taxon>Eukaryota</taxon>
        <taxon>Sar</taxon>
        <taxon>Stramenopiles</taxon>
        <taxon>Ochrophyta</taxon>
        <taxon>Bacillariophyta</taxon>
        <taxon>Bacillariophyceae</taxon>
        <taxon>Bacillariophycidae</taxon>
        <taxon>Bacillariales</taxon>
        <taxon>Bacillariaceae</taxon>
        <taxon>Fragilariopsis</taxon>
    </lineage>
</organism>
<dbReference type="PROSITE" id="PS00211">
    <property type="entry name" value="ABC_TRANSPORTER_1"/>
    <property type="match status" value="1"/>
</dbReference>
<evidence type="ECO:0000259" key="11">
    <source>
        <dbReference type="PROSITE" id="PS50893"/>
    </source>
</evidence>
<dbReference type="Gene3D" id="1.20.1560.10">
    <property type="entry name" value="ABC transporter type 1, transmembrane domain"/>
    <property type="match status" value="1"/>
</dbReference>
<evidence type="ECO:0000256" key="4">
    <source>
        <dbReference type="ARBA" id="ARBA00022741"/>
    </source>
</evidence>
<dbReference type="InterPro" id="IPR017871">
    <property type="entry name" value="ABC_transporter-like_CS"/>
</dbReference>
<feature type="transmembrane region" description="Helical" evidence="10">
    <location>
        <begin position="476"/>
        <end position="496"/>
    </location>
</feature>
<dbReference type="InterPro" id="IPR003439">
    <property type="entry name" value="ABC_transporter-like_ATP-bd"/>
</dbReference>
<feature type="domain" description="ABC transporter" evidence="11">
    <location>
        <begin position="684"/>
        <end position="920"/>
    </location>
</feature>
<evidence type="ECO:0000256" key="5">
    <source>
        <dbReference type="ARBA" id="ARBA00022840"/>
    </source>
</evidence>
<dbReference type="CDD" id="cd18560">
    <property type="entry name" value="ABC_6TM_ATM1_ABCB7_HMT1_ABCB6"/>
    <property type="match status" value="1"/>
</dbReference>
<evidence type="ECO:0000313" key="13">
    <source>
        <dbReference type="EMBL" id="OEU23753.1"/>
    </source>
</evidence>
<evidence type="ECO:0000256" key="1">
    <source>
        <dbReference type="ARBA" id="ARBA00004141"/>
    </source>
</evidence>
<sequence length="941" mass="103386">MATNTTINAAIINATTCTPATLTHGEIIICCVSISFMLFRMSIDLVQMASKKTEGDFKENHHNNADAATVAAAKTSKKEKVSSSTATTKMMELNDSNQNYGSITKNGKKKSNGDKNGGNKKEEEEDVNELYADELQEASGEVVNLLQRTEEVLAQHLLLESNSNGTWSFRLQCILLIVLLVAAFLHGGESCVLAVGLVWTCVVVVTFGAILTYRDVDRKRFGYISRAAYLASALTLSIYISVTYYKQRDITISGDEFVVNAMGLYALGAIGECIFVSSYSLPVKFSGNGDIIPQPPPSQNKNNLGLSTEAILTLLKPYVWPDETADSALMNRARVIMTWICVILSKSCNLTAPILLGKASTALAHQQYTKCVYLSVGYASIQFFGSMFKEGQSLVYLRVAQAAFVQLSETVFSHLHRLSLDWHLRKKLGEVMISLDRGIAACDTLMKYLFLWLIPALAECLVVCILFATYYSYAPLAIVVFYSVWLYIVWTIIVTLQRKKFRKAVVKSDNEWHDRATDSLMNFETVKYFTGEDYERERFRDCISRYQAGSVNVQASLSFLNITQKLILQVCLALALGLSSMGISQRSDCCVAQGCSSGISDCCQAIDKATCPGMEVGDFVAVLSFTMQLFQPLNFLGSVYNAIVMAIVDLTNLSQLLAQSPDVIDAPDAMVLPRTNEDDDDIAVEFDNVFFHYPTQPASKGLKGVSFKMRRGTTTAIVGPTGAGKTTISRLFFRFYDVLGGAVKINGKDVRTVTQKSLRGSIGVVPQAASMFNDTIRENIRYGRRNGTQEDLNNAARDAQLLDFVESLDEGWDSVVGDRGLKLSGGERQRAAIARCLMKDPPLVLLDEATSALDTITENSVQEALDRLGSNRTVLVIAHRLGTVRNADNIIVLKAGLVAEEGTHDELLEKDGVYASMWNMQLHSTSNAGSRVGLDTLISEN</sequence>
<dbReference type="GO" id="GO:0016887">
    <property type="term" value="F:ATP hydrolysis activity"/>
    <property type="evidence" value="ECO:0007669"/>
    <property type="project" value="InterPro"/>
</dbReference>
<dbReference type="InterPro" id="IPR011527">
    <property type="entry name" value="ABC1_TM_dom"/>
</dbReference>
<keyword evidence="6 10" id="KW-1133">Transmembrane helix</keyword>